<feature type="region of interest" description="Disordered" evidence="1">
    <location>
        <begin position="289"/>
        <end position="309"/>
    </location>
</feature>
<dbReference type="Proteomes" id="UP000695000">
    <property type="component" value="Unplaced"/>
</dbReference>
<sequence length="370" mass="41989">MNNQFLKKNQGDRSPNRMSKFVNHIIRQYRMRFEQRPEYFKYTGTEVEMESVAESIVRGVTNRVRQYRTVTMNLGELIRLKMPQLVSNPDTSATDQDISTGLFSPIVPHALHSEERNSYPIVEDFPIEGAAQPHFPQARPVRLPRGQNVDPPPIGGVIAVQYYVPVPPRLLPARIPNPALPRVRHLPVPPRAVPPVLPHPPRVQPPIAARVPPPQDREFGPPPLQHDMIRDFGALNPLGYLSPLTFFNNAVSHMYVTMWISKRLLDGNAINNSAHFLRIRANSRWGLTSQHSNSNKMLRRRRGSDSRVFNCYRPEPGSDRSYRIPTKHVNAERSAFVNPRYVANAASTNNSDNKSNLENSRNAANTKLCT</sequence>
<feature type="region of interest" description="Disordered" evidence="1">
    <location>
        <begin position="346"/>
        <end position="370"/>
    </location>
</feature>
<accession>A0ABM1NH36</accession>
<dbReference type="RefSeq" id="XP_017786136.1">
    <property type="nucleotide sequence ID" value="XM_017930647.1"/>
</dbReference>
<organism evidence="2 3">
    <name type="scientific">Nicrophorus vespilloides</name>
    <name type="common">Boreal carrion beetle</name>
    <dbReference type="NCBI Taxonomy" id="110193"/>
    <lineage>
        <taxon>Eukaryota</taxon>
        <taxon>Metazoa</taxon>
        <taxon>Ecdysozoa</taxon>
        <taxon>Arthropoda</taxon>
        <taxon>Hexapoda</taxon>
        <taxon>Insecta</taxon>
        <taxon>Pterygota</taxon>
        <taxon>Neoptera</taxon>
        <taxon>Endopterygota</taxon>
        <taxon>Coleoptera</taxon>
        <taxon>Polyphaga</taxon>
        <taxon>Staphyliniformia</taxon>
        <taxon>Silphidae</taxon>
        <taxon>Nicrophorinae</taxon>
        <taxon>Nicrophorus</taxon>
    </lineage>
</organism>
<name>A0ABM1NH36_NICVS</name>
<evidence type="ECO:0000313" key="3">
    <source>
        <dbReference type="RefSeq" id="XP_017786136.1"/>
    </source>
</evidence>
<evidence type="ECO:0000256" key="1">
    <source>
        <dbReference type="SAM" id="MobiDB-lite"/>
    </source>
</evidence>
<protein>
    <submittedName>
        <fullName evidence="3">Uncharacterized protein LOC108569183</fullName>
    </submittedName>
</protein>
<keyword evidence="2" id="KW-1185">Reference proteome</keyword>
<proteinExistence type="predicted"/>
<evidence type="ECO:0000313" key="2">
    <source>
        <dbReference type="Proteomes" id="UP000695000"/>
    </source>
</evidence>
<gene>
    <name evidence="3" type="primary">LOC108569183</name>
</gene>
<reference evidence="3" key="1">
    <citation type="submission" date="2025-08" db="UniProtKB">
        <authorList>
            <consortium name="RefSeq"/>
        </authorList>
    </citation>
    <scope>IDENTIFICATION</scope>
    <source>
        <tissue evidence="3">Whole Larva</tissue>
    </source>
</reference>
<dbReference type="GeneID" id="108569183"/>